<dbReference type="AlphaFoldDB" id="A0A4R4FAC4"/>
<sequence length="326" mass="37699">MAVVSIIVPVYNVEKYLNKCVDSILGQTFEEFELILVNDGSTDGSPSICRDYAGKDERVRYLTQENMGPGRARNVGIEAAAGKYILFVDSDDYIAVDMVEILYRNITASDADMATCGLYNVYQNRCIPQYEGTEQFVCGTAEAFGLLLIGEKIPGSSCNKLIKAEILKDIGYPEGIVYEDVGFHTELMQTVRSVHVDTTPLYYYVHRENSITTRKFDSDAMMFIYAYEDTLRVVEQKYPAILPEARFKLIWAYFAILDRMLQEDRYWKIREYRQVRQYLKRNTIRIMRNPYFHKARKIGAIALLLNVRLYRTLTRINEKRSKGLFS</sequence>
<organism evidence="2 3">
    <name type="scientific">Extibacter muris</name>
    <dbReference type="NCBI Taxonomy" id="1796622"/>
    <lineage>
        <taxon>Bacteria</taxon>
        <taxon>Bacillati</taxon>
        <taxon>Bacillota</taxon>
        <taxon>Clostridia</taxon>
        <taxon>Lachnospirales</taxon>
        <taxon>Lachnospiraceae</taxon>
        <taxon>Extibacter</taxon>
    </lineage>
</organism>
<dbReference type="PANTHER" id="PTHR22916:SF3">
    <property type="entry name" value="UDP-GLCNAC:BETAGAL BETA-1,3-N-ACETYLGLUCOSAMINYLTRANSFERASE-LIKE PROTEIN 1"/>
    <property type="match status" value="1"/>
</dbReference>
<keyword evidence="2" id="KW-0808">Transferase</keyword>
<proteinExistence type="predicted"/>
<dbReference type="InterPro" id="IPR001173">
    <property type="entry name" value="Glyco_trans_2-like"/>
</dbReference>
<dbReference type="SUPFAM" id="SSF53448">
    <property type="entry name" value="Nucleotide-diphospho-sugar transferases"/>
    <property type="match status" value="1"/>
</dbReference>
<reference evidence="2 3" key="1">
    <citation type="journal article" date="2016" name="Nat. Microbiol.">
        <title>The Mouse Intestinal Bacterial Collection (miBC) provides host-specific insight into cultured diversity and functional potential of the gut microbiota.</title>
        <authorList>
            <person name="Lagkouvardos I."/>
            <person name="Pukall R."/>
            <person name="Abt B."/>
            <person name="Foesel B.U."/>
            <person name="Meier-Kolthoff J.P."/>
            <person name="Kumar N."/>
            <person name="Bresciani A."/>
            <person name="Martinez I."/>
            <person name="Just S."/>
            <person name="Ziegler C."/>
            <person name="Brugiroux S."/>
            <person name="Garzetti D."/>
            <person name="Wenning M."/>
            <person name="Bui T.P."/>
            <person name="Wang J."/>
            <person name="Hugenholtz F."/>
            <person name="Plugge C.M."/>
            <person name="Peterson D.A."/>
            <person name="Hornef M.W."/>
            <person name="Baines J.F."/>
            <person name="Smidt H."/>
            <person name="Walter J."/>
            <person name="Kristiansen K."/>
            <person name="Nielsen H.B."/>
            <person name="Haller D."/>
            <person name="Overmann J."/>
            <person name="Stecher B."/>
            <person name="Clavel T."/>
        </authorList>
    </citation>
    <scope>NUCLEOTIDE SEQUENCE [LARGE SCALE GENOMIC DNA]</scope>
    <source>
        <strain evidence="2 3">DSM 28560</strain>
    </source>
</reference>
<dbReference type="Gene3D" id="3.90.550.10">
    <property type="entry name" value="Spore Coat Polysaccharide Biosynthesis Protein SpsA, Chain A"/>
    <property type="match status" value="1"/>
</dbReference>
<comment type="caution">
    <text evidence="2">The sequence shown here is derived from an EMBL/GenBank/DDBJ whole genome shotgun (WGS) entry which is preliminary data.</text>
</comment>
<dbReference type="InterPro" id="IPR029044">
    <property type="entry name" value="Nucleotide-diphossugar_trans"/>
</dbReference>
<dbReference type="Pfam" id="PF00535">
    <property type="entry name" value="Glycos_transf_2"/>
    <property type="match status" value="1"/>
</dbReference>
<gene>
    <name evidence="2" type="ORF">E1963_18070</name>
</gene>
<dbReference type="CDD" id="cd00761">
    <property type="entry name" value="Glyco_tranf_GTA_type"/>
    <property type="match status" value="1"/>
</dbReference>
<protein>
    <submittedName>
        <fullName evidence="2">Glycosyltransferase</fullName>
    </submittedName>
</protein>
<dbReference type="PANTHER" id="PTHR22916">
    <property type="entry name" value="GLYCOSYLTRANSFERASE"/>
    <property type="match status" value="1"/>
</dbReference>
<keyword evidence="3" id="KW-1185">Reference proteome</keyword>
<evidence type="ECO:0000313" key="3">
    <source>
        <dbReference type="Proteomes" id="UP000295710"/>
    </source>
</evidence>
<dbReference type="EMBL" id="SMMX01000026">
    <property type="protein sequence ID" value="TDA20251.1"/>
    <property type="molecule type" value="Genomic_DNA"/>
</dbReference>
<evidence type="ECO:0000313" key="2">
    <source>
        <dbReference type="EMBL" id="TDA20251.1"/>
    </source>
</evidence>
<dbReference type="RefSeq" id="WP_132281107.1">
    <property type="nucleotide sequence ID" value="NZ_JAOBST010000040.1"/>
</dbReference>
<name>A0A4R4FAC4_9FIRM</name>
<evidence type="ECO:0000259" key="1">
    <source>
        <dbReference type="Pfam" id="PF00535"/>
    </source>
</evidence>
<dbReference type="Proteomes" id="UP000295710">
    <property type="component" value="Unassembled WGS sequence"/>
</dbReference>
<accession>A0A4R4FAC4</accession>
<feature type="domain" description="Glycosyltransferase 2-like" evidence="1">
    <location>
        <begin position="5"/>
        <end position="124"/>
    </location>
</feature>
<dbReference type="GO" id="GO:0016758">
    <property type="term" value="F:hexosyltransferase activity"/>
    <property type="evidence" value="ECO:0007669"/>
    <property type="project" value="UniProtKB-ARBA"/>
</dbReference>